<keyword evidence="2" id="KW-0812">Transmembrane</keyword>
<gene>
    <name evidence="4" type="ORF">INT43_005707</name>
</gene>
<name>A0A8H7UCH0_MORIS</name>
<accession>A0A8H7UCH0</accession>
<dbReference type="PROSITE" id="PS50846">
    <property type="entry name" value="HMA_2"/>
    <property type="match status" value="1"/>
</dbReference>
<proteinExistence type="predicted"/>
<feature type="transmembrane region" description="Helical" evidence="2">
    <location>
        <begin position="48"/>
        <end position="66"/>
    </location>
</feature>
<evidence type="ECO:0000313" key="4">
    <source>
        <dbReference type="EMBL" id="KAG2176467.1"/>
    </source>
</evidence>
<keyword evidence="5" id="KW-1185">Reference proteome</keyword>
<feature type="domain" description="HMA" evidence="3">
    <location>
        <begin position="104"/>
        <end position="176"/>
    </location>
</feature>
<feature type="transmembrane region" description="Helical" evidence="2">
    <location>
        <begin position="12"/>
        <end position="42"/>
    </location>
</feature>
<dbReference type="PROSITE" id="PS51257">
    <property type="entry name" value="PROKAR_LIPOPROTEIN"/>
    <property type="match status" value="1"/>
</dbReference>
<evidence type="ECO:0000259" key="3">
    <source>
        <dbReference type="PROSITE" id="PS50846"/>
    </source>
</evidence>
<dbReference type="SUPFAM" id="SSF55008">
    <property type="entry name" value="HMA, heavy metal-associated domain"/>
    <property type="match status" value="1"/>
</dbReference>
<comment type="caution">
    <text evidence="4">The sequence shown here is derived from an EMBL/GenBank/DDBJ whole genome shotgun (WGS) entry which is preliminary data.</text>
</comment>
<sequence length="176" mass="19516">MKQGWFRQHGAALCSALLSSSCCVIQLALNVFSFSCAGFAVFTPYRPYLVALTAVLSLSSLFTNGFTKRSVLNFAACMLLMVSPEIVNYVNRFGYALPQAAHDTHFLVGIDGMSCMACANRIRRTLESVPDIREAKIFYENASAIVRMSSPGDGDRLVNTVHQIRDKYRATIIETW</sequence>
<dbReference type="CDD" id="cd00371">
    <property type="entry name" value="HMA"/>
    <property type="match status" value="1"/>
</dbReference>
<dbReference type="EMBL" id="JAEPQZ010000010">
    <property type="protein sequence ID" value="KAG2176467.1"/>
    <property type="molecule type" value="Genomic_DNA"/>
</dbReference>
<dbReference type="OrthoDB" id="689350at2759"/>
<reference evidence="4" key="1">
    <citation type="submission" date="2020-12" db="EMBL/GenBank/DDBJ databases">
        <title>Metabolic potential, ecology and presence of endohyphal bacteria is reflected in genomic diversity of Mucoromycotina.</title>
        <authorList>
            <person name="Muszewska A."/>
            <person name="Okrasinska A."/>
            <person name="Steczkiewicz K."/>
            <person name="Drgas O."/>
            <person name="Orlowska M."/>
            <person name="Perlinska-Lenart U."/>
            <person name="Aleksandrzak-Piekarczyk T."/>
            <person name="Szatraj K."/>
            <person name="Zielenkiewicz U."/>
            <person name="Pilsyk S."/>
            <person name="Malc E."/>
            <person name="Mieczkowski P."/>
            <person name="Kruszewska J.S."/>
            <person name="Biernat P."/>
            <person name="Pawlowska J."/>
        </authorList>
    </citation>
    <scope>NUCLEOTIDE SEQUENCE</scope>
    <source>
        <strain evidence="4">WA0000067209</strain>
    </source>
</reference>
<dbReference type="Pfam" id="PF00403">
    <property type="entry name" value="HMA"/>
    <property type="match status" value="1"/>
</dbReference>
<dbReference type="InterPro" id="IPR036163">
    <property type="entry name" value="HMA_dom_sf"/>
</dbReference>
<dbReference type="InterPro" id="IPR006121">
    <property type="entry name" value="HMA_dom"/>
</dbReference>
<dbReference type="Gene3D" id="3.30.70.100">
    <property type="match status" value="1"/>
</dbReference>
<keyword evidence="2" id="KW-0472">Membrane</keyword>
<evidence type="ECO:0000313" key="5">
    <source>
        <dbReference type="Proteomes" id="UP000654370"/>
    </source>
</evidence>
<keyword evidence="1" id="KW-0479">Metal-binding</keyword>
<evidence type="ECO:0000256" key="1">
    <source>
        <dbReference type="ARBA" id="ARBA00022723"/>
    </source>
</evidence>
<dbReference type="PROSITE" id="PS01047">
    <property type="entry name" value="HMA_1"/>
    <property type="match status" value="1"/>
</dbReference>
<dbReference type="Proteomes" id="UP000654370">
    <property type="component" value="Unassembled WGS sequence"/>
</dbReference>
<evidence type="ECO:0000256" key="2">
    <source>
        <dbReference type="SAM" id="Phobius"/>
    </source>
</evidence>
<dbReference type="AlphaFoldDB" id="A0A8H7UCH0"/>
<organism evidence="4 5">
    <name type="scientific">Mortierella isabellina</name>
    <name type="common">Filamentous fungus</name>
    <name type="synonym">Umbelopsis isabellina</name>
    <dbReference type="NCBI Taxonomy" id="91625"/>
    <lineage>
        <taxon>Eukaryota</taxon>
        <taxon>Fungi</taxon>
        <taxon>Fungi incertae sedis</taxon>
        <taxon>Mucoromycota</taxon>
        <taxon>Mucoromycotina</taxon>
        <taxon>Umbelopsidomycetes</taxon>
        <taxon>Umbelopsidales</taxon>
        <taxon>Umbelopsidaceae</taxon>
        <taxon>Umbelopsis</taxon>
    </lineage>
</organism>
<protein>
    <recommendedName>
        <fullName evidence="3">HMA domain-containing protein</fullName>
    </recommendedName>
</protein>
<keyword evidence="2" id="KW-1133">Transmembrane helix</keyword>
<dbReference type="InterPro" id="IPR017969">
    <property type="entry name" value="Heavy-metal-associated_CS"/>
</dbReference>
<dbReference type="GO" id="GO:0046872">
    <property type="term" value="F:metal ion binding"/>
    <property type="evidence" value="ECO:0007669"/>
    <property type="project" value="UniProtKB-KW"/>
</dbReference>